<accession>A0A1M6ZDR7</accession>
<dbReference type="PROSITE" id="PS51459">
    <property type="entry name" value="FIDO"/>
    <property type="match status" value="1"/>
</dbReference>
<dbReference type="STRING" id="69322.SAMN05443669_10057"/>
<dbReference type="Gene3D" id="1.10.3290.10">
    <property type="entry name" value="Fido-like domain"/>
    <property type="match status" value="1"/>
</dbReference>
<dbReference type="Pfam" id="PF02661">
    <property type="entry name" value="Fic"/>
    <property type="match status" value="1"/>
</dbReference>
<evidence type="ECO:0000256" key="2">
    <source>
        <dbReference type="PIRSR" id="PIRSR640198-3"/>
    </source>
</evidence>
<evidence type="ECO:0000313" key="5">
    <source>
        <dbReference type="Proteomes" id="UP000184260"/>
    </source>
</evidence>
<dbReference type="InterPro" id="IPR036597">
    <property type="entry name" value="Fido-like_dom_sf"/>
</dbReference>
<feature type="domain" description="Fido" evidence="3">
    <location>
        <begin position="206"/>
        <end position="339"/>
    </location>
</feature>
<keyword evidence="5" id="KW-1185">Reference proteome</keyword>
<reference evidence="5" key="1">
    <citation type="submission" date="2016-11" db="EMBL/GenBank/DDBJ databases">
        <authorList>
            <person name="Varghese N."/>
            <person name="Submissions S."/>
        </authorList>
    </citation>
    <scope>NUCLEOTIDE SEQUENCE [LARGE SCALE GENOMIC DNA]</scope>
    <source>
        <strain evidence="5">DSM 3661</strain>
    </source>
</reference>
<dbReference type="Proteomes" id="UP000184260">
    <property type="component" value="Unassembled WGS sequence"/>
</dbReference>
<dbReference type="AlphaFoldDB" id="A0A1M6ZDR7"/>
<dbReference type="OrthoDB" id="9814400at2"/>
<name>A0A1M6ZDR7_9FLAO</name>
<dbReference type="PANTHER" id="PTHR13504:SF38">
    <property type="entry name" value="FIDO DOMAIN-CONTAINING PROTEIN"/>
    <property type="match status" value="1"/>
</dbReference>
<dbReference type="InterPro" id="IPR040198">
    <property type="entry name" value="Fido_containing"/>
</dbReference>
<feature type="binding site" evidence="1">
    <location>
        <begin position="285"/>
        <end position="292"/>
    </location>
    <ligand>
        <name>ATP</name>
        <dbReference type="ChEBI" id="CHEBI:30616"/>
    </ligand>
</feature>
<dbReference type="GO" id="GO:0005524">
    <property type="term" value="F:ATP binding"/>
    <property type="evidence" value="ECO:0007669"/>
    <property type="project" value="UniProtKB-KW"/>
</dbReference>
<dbReference type="EMBL" id="FRBU01000005">
    <property type="protein sequence ID" value="SHL28524.1"/>
    <property type="molecule type" value="Genomic_DNA"/>
</dbReference>
<sequence length="349" mass="40206">MAKYKFDLKKEILDYINKYPNSSSKDIHEGLGNLVAFATIKRTIAALLSQNFIVTIGRGKATKYHISKGLDVLFPIDIETYFAKEIDERQIKEVFNFNLIKETLNTVSIFTNDEIIKLSHLQNNFSENISKLTAVEYNQEFERLAIDLSWKSSQIEGNTYSLLETERLLKEKETAAGKTKDEAVMLLNHKAALDFILDNSDYVNPLTVSRIEDIHSLLIEGLGIDRNIRNRRVGISGTNYKPLDNEFQIKEVLRDMCELINTKDNIFEKALLALVLLSYIQPFSDGNKRTARIISNAILMHNKYCPLSFRTVDSIAYKKAMLVFYEQNNISAFKKIFMEQFEFAVKTYF</sequence>
<protein>
    <submittedName>
        <fullName evidence="4">Fic/DOC family protein</fullName>
    </submittedName>
</protein>
<evidence type="ECO:0000259" key="3">
    <source>
        <dbReference type="PROSITE" id="PS51459"/>
    </source>
</evidence>
<keyword evidence="1" id="KW-0547">Nucleotide-binding</keyword>
<dbReference type="InterPro" id="IPR003812">
    <property type="entry name" value="Fido"/>
</dbReference>
<evidence type="ECO:0000256" key="1">
    <source>
        <dbReference type="PIRSR" id="PIRSR640198-2"/>
    </source>
</evidence>
<evidence type="ECO:0000313" key="4">
    <source>
        <dbReference type="EMBL" id="SHL28524.1"/>
    </source>
</evidence>
<feature type="site" description="Important for autoinhibition of adenylyltransferase activity" evidence="2">
    <location>
        <position position="156"/>
    </location>
</feature>
<proteinExistence type="predicted"/>
<keyword evidence="1" id="KW-0067">ATP-binding</keyword>
<dbReference type="PANTHER" id="PTHR13504">
    <property type="entry name" value="FIDO DOMAIN-CONTAINING PROTEIN DDB_G0283145"/>
    <property type="match status" value="1"/>
</dbReference>
<gene>
    <name evidence="4" type="ORF">SAMN05443669_10057</name>
</gene>
<dbReference type="RefSeq" id="WP_073351824.1">
    <property type="nucleotide sequence ID" value="NZ_FRBU01000005.1"/>
</dbReference>
<dbReference type="SUPFAM" id="SSF140931">
    <property type="entry name" value="Fic-like"/>
    <property type="match status" value="1"/>
</dbReference>
<organism evidence="4 5">
    <name type="scientific">Flavobacterium xanthum</name>
    <dbReference type="NCBI Taxonomy" id="69322"/>
    <lineage>
        <taxon>Bacteria</taxon>
        <taxon>Pseudomonadati</taxon>
        <taxon>Bacteroidota</taxon>
        <taxon>Flavobacteriia</taxon>
        <taxon>Flavobacteriales</taxon>
        <taxon>Flavobacteriaceae</taxon>
        <taxon>Flavobacterium</taxon>
    </lineage>
</organism>